<evidence type="ECO:0000256" key="6">
    <source>
        <dbReference type="ARBA" id="ARBA00022989"/>
    </source>
</evidence>
<dbReference type="InterPro" id="IPR004869">
    <property type="entry name" value="MMPL_dom"/>
</dbReference>
<accession>A0A6W0C4Z7</accession>
<evidence type="ECO:0000256" key="4">
    <source>
        <dbReference type="ARBA" id="ARBA00022519"/>
    </source>
</evidence>
<evidence type="ECO:0000256" key="2">
    <source>
        <dbReference type="ARBA" id="ARBA00022448"/>
    </source>
</evidence>
<feature type="transmembrane region" description="Helical" evidence="8">
    <location>
        <begin position="1300"/>
        <end position="1320"/>
    </location>
</feature>
<dbReference type="FunFam" id="3.30.2090.10:FF:000005">
    <property type="entry name" value="Multidrug resistance protein MdtC"/>
    <property type="match status" value="1"/>
</dbReference>
<reference evidence="10" key="2">
    <citation type="submission" date="2019-10" db="EMBL/GenBank/DDBJ databases">
        <authorList>
            <consortium name="NCBI Pathogen Detection Project"/>
        </authorList>
    </citation>
    <scope>NUCLEOTIDE SEQUENCE</scope>
    <source>
        <strain evidence="10">NVSL 4960</strain>
    </source>
</reference>
<feature type="domain" description="Membrane transport protein MMPL" evidence="9">
    <location>
        <begin position="303"/>
        <end position="509"/>
    </location>
</feature>
<feature type="transmembrane region" description="Helical" evidence="8">
    <location>
        <begin position="1851"/>
        <end position="1877"/>
    </location>
</feature>
<feature type="transmembrane region" description="Helical" evidence="8">
    <location>
        <begin position="1229"/>
        <end position="1253"/>
    </location>
</feature>
<feature type="transmembrane region" description="Helical" evidence="8">
    <location>
        <begin position="20"/>
        <end position="41"/>
    </location>
</feature>
<feature type="transmembrane region" description="Helical" evidence="8">
    <location>
        <begin position="861"/>
        <end position="885"/>
    </location>
</feature>
<feature type="transmembrane region" description="Helical" evidence="8">
    <location>
        <begin position="537"/>
        <end position="557"/>
    </location>
</feature>
<keyword evidence="3 8" id="KW-1003">Cell membrane</keyword>
<dbReference type="NCBIfam" id="NF007798">
    <property type="entry name" value="PRK10503.1"/>
    <property type="match status" value="1"/>
</dbReference>
<dbReference type="Pfam" id="PF00873">
    <property type="entry name" value="ACR_tran"/>
    <property type="match status" value="1"/>
</dbReference>
<protein>
    <recommendedName>
        <fullName evidence="8">Multidrug resistance protein MdtC</fullName>
    </recommendedName>
    <alternativeName>
        <fullName evidence="8">Multidrug transporter MdtC</fullName>
    </alternativeName>
</protein>
<feature type="transmembrane region" description="Helical" evidence="8">
    <location>
        <begin position="1820"/>
        <end position="1839"/>
    </location>
</feature>
<feature type="transmembrane region" description="Helical" evidence="8">
    <location>
        <begin position="1760"/>
        <end position="1783"/>
    </location>
</feature>
<dbReference type="FunFam" id="3.30.2090.10:FF:000004">
    <property type="entry name" value="Multidrug resistance protein MdtC"/>
    <property type="match status" value="1"/>
</dbReference>
<comment type="similarity">
    <text evidence="8">Belongs to the resistance-nodulation-cell division (RND) (TC 2.A.6) family. MdtC subfamily.</text>
</comment>
<reference evidence="10" key="1">
    <citation type="journal article" date="2018" name="Genome Biol.">
        <title>SKESA: strategic k-mer extension for scrupulous assemblies.</title>
        <authorList>
            <person name="Souvorov A."/>
            <person name="Agarwala R."/>
            <person name="Lipman D.J."/>
        </authorList>
    </citation>
    <scope>NUCLEOTIDE SEQUENCE</scope>
    <source>
        <strain evidence="10">NVSL 4960</strain>
    </source>
</reference>
<dbReference type="GO" id="GO:0042910">
    <property type="term" value="F:xenobiotic transmembrane transporter activity"/>
    <property type="evidence" value="ECO:0007669"/>
    <property type="project" value="TreeGrafter"/>
</dbReference>
<feature type="transmembrane region" description="Helical" evidence="8">
    <location>
        <begin position="368"/>
        <end position="389"/>
    </location>
</feature>
<dbReference type="SUPFAM" id="SSF82714">
    <property type="entry name" value="Multidrug efflux transporter AcrB TolC docking domain, DN and DC subdomains"/>
    <property type="match status" value="4"/>
</dbReference>
<dbReference type="Gene3D" id="3.30.70.1320">
    <property type="entry name" value="Multidrug efflux transporter AcrB pore domain like"/>
    <property type="match status" value="2"/>
</dbReference>
<comment type="caution">
    <text evidence="8">Lacks conserved residue(s) required for the propagation of feature annotation.</text>
</comment>
<gene>
    <name evidence="8 10" type="primary">mdtC</name>
    <name evidence="10" type="ORF">GDN63_08845</name>
</gene>
<dbReference type="GO" id="GO:0005886">
    <property type="term" value="C:plasma membrane"/>
    <property type="evidence" value="ECO:0007669"/>
    <property type="project" value="UniProtKB-SubCell"/>
</dbReference>
<dbReference type="Gene3D" id="3.30.70.1430">
    <property type="entry name" value="Multidrug efflux transporter AcrB pore domain"/>
    <property type="match status" value="4"/>
</dbReference>
<feature type="transmembrane region" description="Helical" evidence="8">
    <location>
        <begin position="345"/>
        <end position="362"/>
    </location>
</feature>
<name>A0A6W0C4Z7_SALET</name>
<dbReference type="HAMAP" id="MF_01424">
    <property type="entry name" value="MdtC"/>
    <property type="match status" value="1"/>
</dbReference>
<dbReference type="SUPFAM" id="SSF82693">
    <property type="entry name" value="Multidrug efflux transporter AcrB pore domain, PN1, PN2, PC1 and PC2 subdomains"/>
    <property type="match status" value="7"/>
</dbReference>
<feature type="transmembrane region" description="Helical" evidence="8">
    <location>
        <begin position="1332"/>
        <end position="1351"/>
    </location>
</feature>
<keyword evidence="2 8" id="KW-0813">Transport</keyword>
<evidence type="ECO:0000256" key="7">
    <source>
        <dbReference type="ARBA" id="ARBA00023136"/>
    </source>
</evidence>
<dbReference type="Gene3D" id="3.30.70.1440">
    <property type="entry name" value="Multidrug efflux transporter AcrB pore domain"/>
    <property type="match status" value="2"/>
</dbReference>
<keyword evidence="7 8" id="KW-0472">Membrane</keyword>
<feature type="transmembrane region" description="Helical" evidence="8">
    <location>
        <begin position="1722"/>
        <end position="1740"/>
    </location>
</feature>
<feature type="transmembrane region" description="Helical" evidence="8">
    <location>
        <begin position="396"/>
        <end position="420"/>
    </location>
</feature>
<dbReference type="InterPro" id="IPR023931">
    <property type="entry name" value="Multidrug-R_MdtC"/>
</dbReference>
<dbReference type="PRINTS" id="PR00702">
    <property type="entry name" value="ACRIFLAVINRP"/>
</dbReference>
<dbReference type="InterPro" id="IPR027463">
    <property type="entry name" value="AcrB_DN_DC_subdom"/>
</dbReference>
<evidence type="ECO:0000256" key="8">
    <source>
        <dbReference type="HAMAP-Rule" id="MF_01424"/>
    </source>
</evidence>
<dbReference type="EMBL" id="DAAAKA010000005">
    <property type="protein sequence ID" value="HAA0833310.1"/>
    <property type="molecule type" value="Genomic_DNA"/>
</dbReference>
<dbReference type="FunFam" id="3.30.70.1430:FF:000004">
    <property type="entry name" value="Multidrug resistance protein MdtC"/>
    <property type="match status" value="1"/>
</dbReference>
<dbReference type="NCBIfam" id="NF007905">
    <property type="entry name" value="PRK10614.1"/>
    <property type="match status" value="1"/>
</dbReference>
<evidence type="ECO:0000256" key="1">
    <source>
        <dbReference type="ARBA" id="ARBA00004429"/>
    </source>
</evidence>
<evidence type="ECO:0000313" key="10">
    <source>
        <dbReference type="EMBL" id="HAA0833310.1"/>
    </source>
</evidence>
<feature type="transmembrane region" description="Helical" evidence="8">
    <location>
        <begin position="440"/>
        <end position="460"/>
    </location>
</feature>
<feature type="transmembrane region" description="Helical" evidence="8">
    <location>
        <begin position="1259"/>
        <end position="1279"/>
    </location>
</feature>
<evidence type="ECO:0000256" key="5">
    <source>
        <dbReference type="ARBA" id="ARBA00022692"/>
    </source>
</evidence>
<keyword evidence="6 8" id="KW-1133">Transmembrane helix</keyword>
<organism evidence="10">
    <name type="scientific">Salmonella enterica subsp. enterica serovar Heidelberg</name>
    <dbReference type="NCBI Taxonomy" id="611"/>
    <lineage>
        <taxon>Bacteria</taxon>
        <taxon>Pseudomonadati</taxon>
        <taxon>Pseudomonadota</taxon>
        <taxon>Gammaproteobacteria</taxon>
        <taxon>Enterobacterales</taxon>
        <taxon>Enterobacteriaceae</taxon>
        <taxon>Salmonella</taxon>
    </lineage>
</organism>
<sequence>MQVLPPGSTGGPSRLFILRPVATTLLMAAILLAGIIGYRFLPVAALPEVDYPTIQVVTLYPGASPDVMTSAVTAPLERQFGQMSGLKQMSSQSSGGASVVTLQFQLTLPLDVAEQEVQAAINAATNLLPSDLPNPPIYSKVNPADPPIMTLAVTSNAMPMTQVEDMVETRVAQKISQVSGVGLVTLAGGQRPAVRVKLNAQAVAALGLTSETVRTAITGANVNSAKGSLDGPERAVTLSANDQMQSADEYRRLIIAYQNGAPVRLGDVATVEQGAENSWLGAWANQAPAIVMNVQRQPGANIIATADSIRQMLPQLTESLPKSVKVTVLSDRTTNIRASVRDTQFELMLAIALVVMIIYLFLRNIPATIIPGVAVPLSLIGTFAVMVFLDFSINNLTLMALTIATGFVVDDAIVVIENISRYIEKGEKPLAAALKGAGEIGFTIISLTFSLIAVLIPLLFMGDIVGRLFREFAVTLAVAILISAVVSLTLTPMMCARMLSQQSLRKQNRFSRACERMFDRVIASYGRGLAKVLNHPWLTLSVAFATLLLSVMLWIVIPKGFFPVQDNGIIQGTLQAPQSSSYASMAQRQRQVAERILQDPAVQSLTTFVGVDGANPTLNSARLQINLKPLDARDDRVQQVISRLQTAVATIPGVALYLQPTQDLTIDTQVSRTQYQFTLQATTLDALSHWVPKLQNALQSLPQLSEVSSDWQDRGLAAWVNVDRDSASRLGISMADVDNALYNAFGQRLISTIYTQANQYRVVLEHNTASTPGLAALETIRLTSRDGGTVPLSAIARIEQRFAPLSINHLDQFPVTTFSFNVPEGYSLGDAVQAILDTEKTLALPADITTQFQGSTLAFQAALGSTVWLIVAAVVAMYIVLGVLYESFIHPITILSTLPTAGVGALPQVDFPVIMVSASLPGASPETMASSVATPLERSLGRIAGVNEMTSSSSLGSTRIILEFNFDRDINGAARDVQAAINAAQSLLPGGMPSRPTYRRANPSDAPIMILTLTSESWSQGKLYDFASTQLAQTIAQIDGVGDVDVGGSSLPAVRVGLNPQALFNQGVSLDEVREAIDSANVRRPQGAIEDSVHRWQIQTNDELKTAAEYQPLIIHYNNGAAVRLGDVASVTDSVQDVRNAGMTNAKPAILLMIRKLPEANIIQTVDGIRAKLPELRAMIPAAIDLQIAQDRSPTIRASLQEVEETLAISVALVILVVFLFLRSGRATLIPAVAVPVSLIGTFAAMYLCGFSLNNLSLMALTIATGFVVDDAIVVLENIARHLEAGMKPLQAALQGTREVGFTVISMSLSLVAVFLPLLLMGGLPGRLLREFAVTLSVAIGISLVVSLTLTPMMCGWMLKSSKPRTQLRKRGVGRLLVALQQGYGTSLKWVLNHTRLVGVVFLGTVALNIWLYIAIPKTFFPEQDTGVLMGGIQADQSISFQAMRGKLQDFMKIIRDDPAVNNVTGFTGGSRVNSGMMFITLKPRGERKETAQQVIDRLRVKLAKEPGARLFLMAVQDIRVGGRQANASYQYTLLSDSLAALREWEPKIRKALSALPQLADVNSDQQDNGAEMNLIYDRDTMSRLGIDVQAANSLLNNAFGQRQISTIYQPMNQYKVVMEVDPRYTQDISALEKMFVINRDGKAIPLSYFAQWRPANAPLSVNHQGLSAASTIAFNLPTGTSLSQATEAINRTMTQLGVPPTVRGSFSGTAQVFQQTMNSQLILIVAAIATVYIVLGILYESYVHPLTILSTLPSAGVGALLALELFNAPFSLIALIGIMLLIGIVKKNAIMMVDFALEAQRSGGLTPEQAIFQACLLRFRPIMMTTLAALFGALPLVLSDGDGSELRQPLGITIVGGLVMSQLLTLYTTPVVYLFFDRLRLRFSRKNSKPVVEI</sequence>
<proteinExistence type="inferred from homology"/>
<feature type="transmembrane region" description="Helical" evidence="8">
    <location>
        <begin position="1206"/>
        <end position="1222"/>
    </location>
</feature>
<evidence type="ECO:0000256" key="3">
    <source>
        <dbReference type="ARBA" id="ARBA00022475"/>
    </source>
</evidence>
<comment type="caution">
    <text evidence="10">The sequence shown here is derived from an EMBL/GenBank/DDBJ whole genome shotgun (WGS) entry which is preliminary data.</text>
</comment>
<dbReference type="FunFam" id="3.30.2090.10:FF:000003">
    <property type="entry name" value="Multidrug resistance protein MdtB"/>
    <property type="match status" value="1"/>
</dbReference>
<keyword evidence="5 8" id="KW-0812">Transmembrane</keyword>
<dbReference type="FunFam" id="3.30.70.1430:FF:000001">
    <property type="entry name" value="Efflux pump membrane transporter"/>
    <property type="match status" value="2"/>
</dbReference>
<dbReference type="Pfam" id="PF03176">
    <property type="entry name" value="MMPL"/>
    <property type="match status" value="1"/>
</dbReference>
<feature type="transmembrane region" description="Helical" evidence="8">
    <location>
        <begin position="472"/>
        <end position="490"/>
    </location>
</feature>
<comment type="subcellular location">
    <subcellularLocation>
        <location evidence="1 8">Cell inner membrane</location>
        <topology evidence="1 8">Multi-pass membrane protein</topology>
    </subcellularLocation>
</comment>
<keyword evidence="4 8" id="KW-0997">Cell inner membrane</keyword>
<evidence type="ECO:0000259" key="9">
    <source>
        <dbReference type="Pfam" id="PF03176"/>
    </source>
</evidence>
<dbReference type="NCBIfam" id="NF033617">
    <property type="entry name" value="RND_permease_2"/>
    <property type="match status" value="1"/>
</dbReference>
<dbReference type="Gene3D" id="3.30.2090.10">
    <property type="entry name" value="Multidrug efflux transporter AcrB TolC docking domain, DN and DC subdomains"/>
    <property type="match status" value="4"/>
</dbReference>
<dbReference type="PANTHER" id="PTHR32063:SF34">
    <property type="entry name" value="MULTIDRUG RESISTANCE PROTEIN MDTC"/>
    <property type="match status" value="1"/>
</dbReference>
<dbReference type="FunFam" id="1.20.1640.10:FF:000001">
    <property type="entry name" value="Efflux pump membrane transporter"/>
    <property type="match status" value="2"/>
</dbReference>
<dbReference type="SUPFAM" id="SSF82866">
    <property type="entry name" value="Multidrug efflux transporter AcrB transmembrane domain"/>
    <property type="match status" value="4"/>
</dbReference>
<dbReference type="PANTHER" id="PTHR32063">
    <property type="match status" value="1"/>
</dbReference>
<dbReference type="Gene3D" id="1.20.1640.10">
    <property type="entry name" value="Multidrug efflux transporter AcrB transmembrane domain"/>
    <property type="match status" value="4"/>
</dbReference>
<comment type="subunit">
    <text evidence="8">Part of a tripartite efflux system composed of MdtA, MdtB and MdtC. MdtC forms a heteromultimer with MdtB.</text>
</comment>
<dbReference type="InterPro" id="IPR001036">
    <property type="entry name" value="Acrflvin-R"/>
</dbReference>